<dbReference type="GO" id="GO:0003777">
    <property type="term" value="F:microtubule motor activity"/>
    <property type="evidence" value="ECO:0007669"/>
    <property type="project" value="InterPro"/>
</dbReference>
<feature type="region of interest" description="Disordered" evidence="7">
    <location>
        <begin position="607"/>
        <end position="640"/>
    </location>
</feature>
<keyword evidence="4" id="KW-0206">Cytoskeleton</keyword>
<organism evidence="9 10">
    <name type="scientific">Laodelphax striatellus</name>
    <name type="common">Small brown planthopper</name>
    <name type="synonym">Delphax striatella</name>
    <dbReference type="NCBI Taxonomy" id="195883"/>
    <lineage>
        <taxon>Eukaryota</taxon>
        <taxon>Metazoa</taxon>
        <taxon>Ecdysozoa</taxon>
        <taxon>Arthropoda</taxon>
        <taxon>Hexapoda</taxon>
        <taxon>Insecta</taxon>
        <taxon>Pterygota</taxon>
        <taxon>Neoptera</taxon>
        <taxon>Paraneoptera</taxon>
        <taxon>Hemiptera</taxon>
        <taxon>Auchenorrhyncha</taxon>
        <taxon>Fulgoroidea</taxon>
        <taxon>Delphacidae</taxon>
        <taxon>Criomorphinae</taxon>
        <taxon>Laodelphax</taxon>
    </lineage>
</organism>
<evidence type="ECO:0000256" key="4">
    <source>
        <dbReference type="ARBA" id="ARBA00023212"/>
    </source>
</evidence>
<dbReference type="GO" id="GO:0015630">
    <property type="term" value="C:microtubule cytoskeleton"/>
    <property type="evidence" value="ECO:0007669"/>
    <property type="project" value="UniProtKB-ARBA"/>
</dbReference>
<dbReference type="GO" id="GO:0005524">
    <property type="term" value="F:ATP binding"/>
    <property type="evidence" value="ECO:0007669"/>
    <property type="project" value="UniProtKB-KW"/>
</dbReference>
<feature type="compositionally biased region" description="Low complexity" evidence="7">
    <location>
        <begin position="449"/>
        <end position="464"/>
    </location>
</feature>
<dbReference type="PROSITE" id="PS50067">
    <property type="entry name" value="KINESIN_MOTOR_2"/>
    <property type="match status" value="1"/>
</dbReference>
<evidence type="ECO:0000256" key="6">
    <source>
        <dbReference type="SAM" id="Coils"/>
    </source>
</evidence>
<evidence type="ECO:0000313" key="9">
    <source>
        <dbReference type="EMBL" id="RZF36764.1"/>
    </source>
</evidence>
<dbReference type="SMR" id="A0A482WT85"/>
<evidence type="ECO:0000256" key="7">
    <source>
        <dbReference type="SAM" id="MobiDB-lite"/>
    </source>
</evidence>
<feature type="region of interest" description="Disordered" evidence="7">
    <location>
        <begin position="557"/>
        <end position="595"/>
    </location>
</feature>
<proteinExistence type="inferred from homology"/>
<dbReference type="InParanoid" id="A0A482WT85"/>
<comment type="similarity">
    <text evidence="5">Belongs to the TRAFAC class myosin-kinesin ATPase superfamily. Kinesin family.</text>
</comment>
<evidence type="ECO:0000256" key="2">
    <source>
        <dbReference type="ARBA" id="ARBA00022741"/>
    </source>
</evidence>
<dbReference type="SUPFAM" id="SSF52540">
    <property type="entry name" value="P-loop containing nucleoside triphosphate hydrolases"/>
    <property type="match status" value="1"/>
</dbReference>
<protein>
    <recommendedName>
        <fullName evidence="8">Kinesin motor domain-containing protein</fullName>
    </recommendedName>
</protein>
<comment type="subcellular location">
    <subcellularLocation>
        <location evidence="1">Cytoplasm</location>
        <location evidence="1">Cytoskeleton</location>
    </subcellularLocation>
</comment>
<feature type="compositionally biased region" description="Low complexity" evidence="7">
    <location>
        <begin position="10"/>
        <end position="32"/>
    </location>
</feature>
<keyword evidence="10" id="KW-1185">Reference proteome</keyword>
<evidence type="ECO:0000256" key="1">
    <source>
        <dbReference type="ARBA" id="ARBA00004245"/>
    </source>
</evidence>
<dbReference type="PRINTS" id="PR00380">
    <property type="entry name" value="KINESINHEAVY"/>
</dbReference>
<dbReference type="Gene3D" id="3.40.850.10">
    <property type="entry name" value="Kinesin motor domain"/>
    <property type="match status" value="1"/>
</dbReference>
<keyword evidence="2" id="KW-0547">Nucleotide-binding</keyword>
<dbReference type="GO" id="GO:0008017">
    <property type="term" value="F:microtubule binding"/>
    <property type="evidence" value="ECO:0007669"/>
    <property type="project" value="InterPro"/>
</dbReference>
<dbReference type="PANTHER" id="PTHR21608">
    <property type="entry name" value="KINESIN-LIKE PROTEIN CG14535"/>
    <property type="match status" value="1"/>
</dbReference>
<feature type="compositionally biased region" description="Basic and acidic residues" evidence="7">
    <location>
        <begin position="611"/>
        <end position="623"/>
    </location>
</feature>
<name>A0A482WT85_LAOST</name>
<feature type="region of interest" description="Disordered" evidence="7">
    <location>
        <begin position="385"/>
        <end position="479"/>
    </location>
</feature>
<dbReference type="AlphaFoldDB" id="A0A482WT85"/>
<evidence type="ECO:0000256" key="5">
    <source>
        <dbReference type="PROSITE-ProRule" id="PRU00283"/>
    </source>
</evidence>
<sequence length="930" mass="103157">MEPPTNSCATTSTDTGTDSQTAPQLPCSSGAAALPPPAATPCSFTEALKRSPPTIPASLLRRLAFTQQIGIGKVKVMLKVANVDENEASSPYISVDSKRKQVTVFDSACPPSPFTDDRRQRVSAPKVFAFDAIFTSSDTQAEISSSTIGDVVHAVINGTDGCIFSFSHAKLDKSQTMLGNSEGCGLIATAITWLYKGVSEHRQRTKARFGIRVSALELTNRRRDLLASYASVSGEEIDCDSITEVRAGSFQQAAACLDAALKHRQHTDSHLVVTLHLYRHSETGPASRSRLHLIDLGGGVNVEQKLGRTEMILPPSAVGNILLAILNGHKHLPHRDQIVTQTLKQCLGSLRCQAVIIAHISTAKMHQTDTIATVQLASRIHRLRRRRFKVSHPSQADDPERSPVETVDPSSSEQSADTVIYVGPGETETDGEHPPIYMSRLLPGSPQRSISKNSSRSTKSSPCKSKSKPLLDGGEEQWVDGPKISKSRLVEARNQLLAKDKRGGQKEMWVDGPASNLMDFSKRSMIRKWVENQTMQTQSRRRDKDKGKYKEMTVFKTCEDRGRASGQEDSAEDEQPVTATATETPAAQRNAEIGKVVPIQRLQAIGQDMPEPDKPNNDNHELELDNGDELDEKSDTSSDQKEVMLDIDEDIITDEDDEIIIVEEPMELVPMQDCCLQVTEEDIALSMGEYIENPLPEVDQEDHPLKLLSEDNLSVMSSLGDQGRLERWQSLSDLCPPEDDTASILSEPLYYSDGVYCQNCRLNITPSRNHVHLNSLNRLSKSISLLRHPDGSSNPNLSKLDDGWNKTNEQDIDQDNKFKDEFDALSIPPLPPLQSTMISLSSTGFKCSGRTTKPFFRQMNHSGNIHDPGGRDWQCKRLQQLRQEQRHLIQQIEAANKQLNNSVKQDSMTPTWMIRKYSMHESWMGRDRAS</sequence>
<dbReference type="SMART" id="SM00129">
    <property type="entry name" value="KISc"/>
    <property type="match status" value="1"/>
</dbReference>
<comment type="caution">
    <text evidence="5">Lacks conserved residue(s) required for the propagation of feature annotation.</text>
</comment>
<feature type="region of interest" description="Disordered" evidence="7">
    <location>
        <begin position="1"/>
        <end position="32"/>
    </location>
</feature>
<dbReference type="InterPro" id="IPR001752">
    <property type="entry name" value="Kinesin_motor_dom"/>
</dbReference>
<feature type="compositionally biased region" description="Low complexity" evidence="7">
    <location>
        <begin position="578"/>
        <end position="587"/>
    </location>
</feature>
<dbReference type="EMBL" id="QKKF02025899">
    <property type="protein sequence ID" value="RZF36764.1"/>
    <property type="molecule type" value="Genomic_DNA"/>
</dbReference>
<feature type="domain" description="Kinesin motor" evidence="8">
    <location>
        <begin position="73"/>
        <end position="383"/>
    </location>
</feature>
<dbReference type="InterPro" id="IPR027640">
    <property type="entry name" value="Kinesin-like_fam"/>
</dbReference>
<feature type="region of interest" description="Disordered" evidence="7">
    <location>
        <begin position="786"/>
        <end position="805"/>
    </location>
</feature>
<dbReference type="OrthoDB" id="8862460at2759"/>
<reference evidence="9 10" key="1">
    <citation type="journal article" date="2017" name="Gigascience">
        <title>Genome sequence of the small brown planthopper, Laodelphax striatellus.</title>
        <authorList>
            <person name="Zhu J."/>
            <person name="Jiang F."/>
            <person name="Wang X."/>
            <person name="Yang P."/>
            <person name="Bao Y."/>
            <person name="Zhao W."/>
            <person name="Wang W."/>
            <person name="Lu H."/>
            <person name="Wang Q."/>
            <person name="Cui N."/>
            <person name="Li J."/>
            <person name="Chen X."/>
            <person name="Luo L."/>
            <person name="Yu J."/>
            <person name="Kang L."/>
            <person name="Cui F."/>
        </authorList>
    </citation>
    <scope>NUCLEOTIDE SEQUENCE [LARGE SCALE GENOMIC DNA]</scope>
    <source>
        <strain evidence="9">Lst14</strain>
    </source>
</reference>
<dbReference type="GO" id="GO:0007018">
    <property type="term" value="P:microtubule-based movement"/>
    <property type="evidence" value="ECO:0007669"/>
    <property type="project" value="InterPro"/>
</dbReference>
<feature type="coiled-coil region" evidence="6">
    <location>
        <begin position="875"/>
        <end position="902"/>
    </location>
</feature>
<comment type="caution">
    <text evidence="9">The sequence shown here is derived from an EMBL/GenBank/DDBJ whole genome shotgun (WGS) entry which is preliminary data.</text>
</comment>
<dbReference type="PANTHER" id="PTHR21608:SF7">
    <property type="entry name" value="KINESIN-LIKE PROTEIN CG14535"/>
    <property type="match status" value="1"/>
</dbReference>
<keyword evidence="4" id="KW-0963">Cytoplasm</keyword>
<feature type="compositionally biased region" description="Polar residues" evidence="7">
    <location>
        <begin position="408"/>
        <end position="417"/>
    </location>
</feature>
<evidence type="ECO:0000259" key="8">
    <source>
        <dbReference type="PROSITE" id="PS50067"/>
    </source>
</evidence>
<dbReference type="Proteomes" id="UP000291343">
    <property type="component" value="Unassembled WGS sequence"/>
</dbReference>
<accession>A0A482WT85</accession>
<dbReference type="STRING" id="195883.A0A482WT85"/>
<dbReference type="InterPro" id="IPR036961">
    <property type="entry name" value="Kinesin_motor_dom_sf"/>
</dbReference>
<feature type="region of interest" description="Disordered" evidence="7">
    <location>
        <begin position="531"/>
        <end position="550"/>
    </location>
</feature>
<dbReference type="Pfam" id="PF00225">
    <property type="entry name" value="Kinesin"/>
    <property type="match status" value="1"/>
</dbReference>
<keyword evidence="3" id="KW-0067">ATP-binding</keyword>
<evidence type="ECO:0000313" key="10">
    <source>
        <dbReference type="Proteomes" id="UP000291343"/>
    </source>
</evidence>
<evidence type="ECO:0000256" key="3">
    <source>
        <dbReference type="ARBA" id="ARBA00022840"/>
    </source>
</evidence>
<feature type="compositionally biased region" description="Basic and acidic residues" evidence="7">
    <location>
        <begin position="540"/>
        <end position="550"/>
    </location>
</feature>
<keyword evidence="6" id="KW-0175">Coiled coil</keyword>
<dbReference type="InterPro" id="IPR027417">
    <property type="entry name" value="P-loop_NTPase"/>
</dbReference>
<gene>
    <name evidence="9" type="ORF">LSTR_LSTR005077</name>
</gene>